<dbReference type="InterPro" id="IPR050833">
    <property type="entry name" value="Poly_Biosynth_Transport"/>
</dbReference>
<feature type="transmembrane region" description="Helical" evidence="6">
    <location>
        <begin position="152"/>
        <end position="172"/>
    </location>
</feature>
<feature type="transmembrane region" description="Helical" evidence="6">
    <location>
        <begin position="388"/>
        <end position="410"/>
    </location>
</feature>
<keyword evidence="4 6" id="KW-1133">Transmembrane helix</keyword>
<evidence type="ECO:0000313" key="8">
    <source>
        <dbReference type="Proteomes" id="UP000182114"/>
    </source>
</evidence>
<dbReference type="eggNOG" id="COG2244">
    <property type="taxonomic scope" value="Bacteria"/>
</dbReference>
<keyword evidence="8" id="KW-1185">Reference proteome</keyword>
<protein>
    <submittedName>
        <fullName evidence="7">Membrane protein involved in the export of O-antigen and teichoic acid</fullName>
    </submittedName>
</protein>
<comment type="subcellular location">
    <subcellularLocation>
        <location evidence="1">Cell membrane</location>
        <topology evidence="1">Multi-pass membrane protein</topology>
    </subcellularLocation>
</comment>
<organism evidence="7 8">
    <name type="scientific">Cellulophaga baltica</name>
    <dbReference type="NCBI Taxonomy" id="76594"/>
    <lineage>
        <taxon>Bacteria</taxon>
        <taxon>Pseudomonadati</taxon>
        <taxon>Bacteroidota</taxon>
        <taxon>Flavobacteriia</taxon>
        <taxon>Flavobacteriales</taxon>
        <taxon>Flavobacteriaceae</taxon>
        <taxon>Cellulophaga</taxon>
    </lineage>
</organism>
<evidence type="ECO:0000256" key="3">
    <source>
        <dbReference type="ARBA" id="ARBA00022692"/>
    </source>
</evidence>
<evidence type="ECO:0000256" key="5">
    <source>
        <dbReference type="ARBA" id="ARBA00023136"/>
    </source>
</evidence>
<sequence>MGIVLKQSLNNTIITYIGFAIGAINTLFLYTRFLTDEYYGLVGVILSASAVLMPLLAFGIPNTLVKYYSGFKDSTYKNGFLTLMLILPLFLMLPLALVSYFANDAIGNFLSDENPIVKGYVWYIFIIGMSMAYFEIFYAWAKVQMKSIFGNFLKEVFTRLGVTALLVLVYFEWISVDVFLLCLVGLYVLRMLLMKIYAYKLRMPVLSFKLPTNTKTIIQYSALIILGGSAAVVLLEVDKVMINQFIKIENVAYYSVAIFIATVISVPSRAMHQIVYPFTAEILTKKDHGALNDLYQRSALTLFIISGLIYLLIILNLEELYTLLSDDYSKGYLVVFLIGLAKVYDAVLGNNNAILYNSDYYKMLLILGVFLAIITILFNMWLIPEYELIGAAIASFSAIFIYNTLKLIFVKIRFGILPFSTAMFKVLLVLGVLGIVFYAISIPFHPILSILIKSVAIVIIYTWMLYRFKLSEDVSGILDKYLKNK</sequence>
<feature type="transmembrane region" description="Helical" evidence="6">
    <location>
        <begin position="120"/>
        <end position="140"/>
    </location>
</feature>
<dbReference type="GO" id="GO:0005886">
    <property type="term" value="C:plasma membrane"/>
    <property type="evidence" value="ECO:0007669"/>
    <property type="project" value="UniProtKB-SubCell"/>
</dbReference>
<name>A0A1G7IZY0_9FLAO</name>
<evidence type="ECO:0000256" key="2">
    <source>
        <dbReference type="ARBA" id="ARBA00022475"/>
    </source>
</evidence>
<dbReference type="Pfam" id="PF01943">
    <property type="entry name" value="Polysacc_synt"/>
    <property type="match status" value="1"/>
</dbReference>
<dbReference type="InterPro" id="IPR002797">
    <property type="entry name" value="Polysacc_synth"/>
</dbReference>
<evidence type="ECO:0000256" key="1">
    <source>
        <dbReference type="ARBA" id="ARBA00004651"/>
    </source>
</evidence>
<keyword evidence="5 6" id="KW-0472">Membrane</keyword>
<accession>A0A1G7IZY0</accession>
<feature type="transmembrane region" description="Helical" evidence="6">
    <location>
        <begin position="329"/>
        <end position="348"/>
    </location>
</feature>
<feature type="transmembrane region" description="Helical" evidence="6">
    <location>
        <begin position="360"/>
        <end position="382"/>
    </location>
</feature>
<dbReference type="PANTHER" id="PTHR30250:SF11">
    <property type="entry name" value="O-ANTIGEN TRANSPORTER-RELATED"/>
    <property type="match status" value="1"/>
</dbReference>
<keyword evidence="2" id="KW-1003">Cell membrane</keyword>
<dbReference type="RefSeq" id="WP_074538845.1">
    <property type="nucleotide sequence ID" value="NZ_FNBD01000008.1"/>
</dbReference>
<feature type="transmembrane region" description="Helical" evidence="6">
    <location>
        <begin position="178"/>
        <end position="197"/>
    </location>
</feature>
<proteinExistence type="predicted"/>
<feature type="transmembrane region" description="Helical" evidence="6">
    <location>
        <begin position="38"/>
        <end position="60"/>
    </location>
</feature>
<dbReference type="EMBL" id="FNBD01000008">
    <property type="protein sequence ID" value="SDF18185.1"/>
    <property type="molecule type" value="Genomic_DNA"/>
</dbReference>
<dbReference type="PANTHER" id="PTHR30250">
    <property type="entry name" value="PST FAMILY PREDICTED COLANIC ACID TRANSPORTER"/>
    <property type="match status" value="1"/>
</dbReference>
<dbReference type="Proteomes" id="UP000182114">
    <property type="component" value="Unassembled WGS sequence"/>
</dbReference>
<feature type="transmembrane region" description="Helical" evidence="6">
    <location>
        <begin position="217"/>
        <end position="235"/>
    </location>
</feature>
<feature type="transmembrane region" description="Helical" evidence="6">
    <location>
        <begin position="447"/>
        <end position="466"/>
    </location>
</feature>
<gene>
    <name evidence="7" type="ORF">SAMN04487992_108130</name>
</gene>
<evidence type="ECO:0000256" key="6">
    <source>
        <dbReference type="SAM" id="Phobius"/>
    </source>
</evidence>
<feature type="transmembrane region" description="Helical" evidence="6">
    <location>
        <begin position="299"/>
        <end position="317"/>
    </location>
</feature>
<keyword evidence="3 6" id="KW-0812">Transmembrane</keyword>
<evidence type="ECO:0000256" key="4">
    <source>
        <dbReference type="ARBA" id="ARBA00022989"/>
    </source>
</evidence>
<feature type="transmembrane region" description="Helical" evidence="6">
    <location>
        <begin position="80"/>
        <end position="100"/>
    </location>
</feature>
<reference evidence="8" key="1">
    <citation type="submission" date="2016-10" db="EMBL/GenBank/DDBJ databases">
        <authorList>
            <person name="Varghese N."/>
            <person name="Submissions S."/>
        </authorList>
    </citation>
    <scope>NUCLEOTIDE SEQUENCE [LARGE SCALE GENOMIC DNA]</scope>
    <source>
        <strain evidence="8">DSM 24729</strain>
    </source>
</reference>
<feature type="transmembrane region" description="Helical" evidence="6">
    <location>
        <begin position="422"/>
        <end position="441"/>
    </location>
</feature>
<feature type="transmembrane region" description="Helical" evidence="6">
    <location>
        <begin position="12"/>
        <end position="32"/>
    </location>
</feature>
<dbReference type="AlphaFoldDB" id="A0A1G7IZY0"/>
<evidence type="ECO:0000313" key="7">
    <source>
        <dbReference type="EMBL" id="SDF18185.1"/>
    </source>
</evidence>